<evidence type="ECO:0000313" key="2">
    <source>
        <dbReference type="Proteomes" id="UP000828048"/>
    </source>
</evidence>
<proteinExistence type="predicted"/>
<organism evidence="1 2">
    <name type="scientific">Vaccinium darrowii</name>
    <dbReference type="NCBI Taxonomy" id="229202"/>
    <lineage>
        <taxon>Eukaryota</taxon>
        <taxon>Viridiplantae</taxon>
        <taxon>Streptophyta</taxon>
        <taxon>Embryophyta</taxon>
        <taxon>Tracheophyta</taxon>
        <taxon>Spermatophyta</taxon>
        <taxon>Magnoliopsida</taxon>
        <taxon>eudicotyledons</taxon>
        <taxon>Gunneridae</taxon>
        <taxon>Pentapetalae</taxon>
        <taxon>asterids</taxon>
        <taxon>Ericales</taxon>
        <taxon>Ericaceae</taxon>
        <taxon>Vaccinioideae</taxon>
        <taxon>Vaccinieae</taxon>
        <taxon>Vaccinium</taxon>
    </lineage>
</organism>
<name>A0ACB7Y588_9ERIC</name>
<comment type="caution">
    <text evidence="1">The sequence shown here is derived from an EMBL/GenBank/DDBJ whole genome shotgun (WGS) entry which is preliminary data.</text>
</comment>
<evidence type="ECO:0000313" key="1">
    <source>
        <dbReference type="EMBL" id="KAH7848442.1"/>
    </source>
</evidence>
<keyword evidence="2" id="KW-1185">Reference proteome</keyword>
<protein>
    <submittedName>
        <fullName evidence="1">Uncharacterized protein</fullName>
    </submittedName>
</protein>
<accession>A0ACB7Y588</accession>
<dbReference type="EMBL" id="CM037157">
    <property type="protein sequence ID" value="KAH7848442.1"/>
    <property type="molecule type" value="Genomic_DNA"/>
</dbReference>
<gene>
    <name evidence="1" type="ORF">Vadar_002755</name>
</gene>
<dbReference type="Proteomes" id="UP000828048">
    <property type="component" value="Chromosome 7"/>
</dbReference>
<reference evidence="1 2" key="1">
    <citation type="journal article" date="2021" name="Hortic Res">
        <title>High-quality reference genome and annotation aids understanding of berry development for evergreen blueberry (Vaccinium darrowii).</title>
        <authorList>
            <person name="Yu J."/>
            <person name="Hulse-Kemp A.M."/>
            <person name="Babiker E."/>
            <person name="Staton M."/>
        </authorList>
    </citation>
    <scope>NUCLEOTIDE SEQUENCE [LARGE SCALE GENOMIC DNA]</scope>
    <source>
        <strain evidence="2">cv. NJ 8807/NJ 8810</strain>
        <tissue evidence="1">Young leaf</tissue>
    </source>
</reference>
<sequence>METAAMAVQRDEPAALVVRQTQGSSSRFNSSNRKPLHCSFCDQDHHVRETCWKLNGYPPGHPKIKSNRFNQGNNRSKPNNSQQSSANNVKEGPTVQEMQSVMSGLTDFQFQQILSIMNSKGTPQSANPKANAAGTSSGLSQAPLRLHRLIIDSGATDHITSSPNLLVDSAKNTFLPPVIMPSGEQAPITSTGTLPLNSDISLKNVLGVPSFKVDLMSPTPPADPVPPSESSIQPTPISPIPSPPASPTPVPILRRSQRLHVPPPALQDYVCNQVTSPKPLLPLSSNPQKDSPWEVIPFIDIPHRYRTYSNVGFLIIALSSI</sequence>